<evidence type="ECO:0000313" key="1">
    <source>
        <dbReference type="EMBL" id="URE44200.1"/>
    </source>
</evidence>
<reference evidence="1" key="1">
    <citation type="submission" date="2022-05" db="EMBL/GenBank/DDBJ databases">
        <title>The Musa troglodytarum L. genome provides insights into the mechanism of non-climacteric behaviour and enrichment of carotenoids.</title>
        <authorList>
            <person name="Wang J."/>
        </authorList>
    </citation>
    <scope>NUCLEOTIDE SEQUENCE</scope>
    <source>
        <tissue evidence="1">Leaf</tissue>
    </source>
</reference>
<evidence type="ECO:0000313" key="2">
    <source>
        <dbReference type="Proteomes" id="UP001055439"/>
    </source>
</evidence>
<sequence>MRYMFFSKISLRRHNCPFLSAALGNRLLRCHIFLVFFVHDILRNKAGDVLRKNVERESSDITKELLDD</sequence>
<dbReference type="EMBL" id="CP097511">
    <property type="protein sequence ID" value="URE44200.1"/>
    <property type="molecule type" value="Genomic_DNA"/>
</dbReference>
<proteinExistence type="predicted"/>
<protein>
    <submittedName>
        <fullName evidence="1">Uncharacterized protein</fullName>
    </submittedName>
</protein>
<keyword evidence="2" id="KW-1185">Reference proteome</keyword>
<name>A0A9E7I1K6_9LILI</name>
<accession>A0A9E7I1K6</accession>
<organism evidence="1 2">
    <name type="scientific">Musa troglodytarum</name>
    <name type="common">fe'i banana</name>
    <dbReference type="NCBI Taxonomy" id="320322"/>
    <lineage>
        <taxon>Eukaryota</taxon>
        <taxon>Viridiplantae</taxon>
        <taxon>Streptophyta</taxon>
        <taxon>Embryophyta</taxon>
        <taxon>Tracheophyta</taxon>
        <taxon>Spermatophyta</taxon>
        <taxon>Magnoliopsida</taxon>
        <taxon>Liliopsida</taxon>
        <taxon>Zingiberales</taxon>
        <taxon>Musaceae</taxon>
        <taxon>Musa</taxon>
    </lineage>
</organism>
<dbReference type="Proteomes" id="UP001055439">
    <property type="component" value="Chromosome 9"/>
</dbReference>
<dbReference type="AlphaFoldDB" id="A0A9E7I1K6"/>
<gene>
    <name evidence="1" type="ORF">MUK42_05803</name>
</gene>